<dbReference type="InterPro" id="IPR002048">
    <property type="entry name" value="EF_hand_dom"/>
</dbReference>
<dbReference type="RefSeq" id="XP_067543997.1">
    <property type="nucleotide sequence ID" value="XM_067688809.1"/>
</dbReference>
<protein>
    <recommendedName>
        <fullName evidence="2">EF-hand domain-containing protein</fullName>
    </recommendedName>
</protein>
<evidence type="ECO:0000313" key="4">
    <source>
        <dbReference type="Proteomes" id="UP000185944"/>
    </source>
</evidence>
<organism evidence="3 4">
    <name type="scientific">Nematocida displodere</name>
    <dbReference type="NCBI Taxonomy" id="1805483"/>
    <lineage>
        <taxon>Eukaryota</taxon>
        <taxon>Fungi</taxon>
        <taxon>Fungi incertae sedis</taxon>
        <taxon>Microsporidia</taxon>
        <taxon>Nematocida</taxon>
    </lineage>
</organism>
<feature type="compositionally biased region" description="Pro residues" evidence="1">
    <location>
        <begin position="118"/>
        <end position="129"/>
    </location>
</feature>
<evidence type="ECO:0000313" key="3">
    <source>
        <dbReference type="EMBL" id="OAG29318.1"/>
    </source>
</evidence>
<comment type="caution">
    <text evidence="3">The sequence shown here is derived from an EMBL/GenBank/DDBJ whole genome shotgun (WGS) entry which is preliminary data.</text>
</comment>
<name>A0A177EBW7_9MICR</name>
<accession>A0A177EBW7</accession>
<keyword evidence="4" id="KW-1185">Reference proteome</keyword>
<dbReference type="Proteomes" id="UP000185944">
    <property type="component" value="Unassembled WGS sequence"/>
</dbReference>
<dbReference type="PROSITE" id="PS50222">
    <property type="entry name" value="EF_HAND_2"/>
    <property type="match status" value="1"/>
</dbReference>
<reference evidence="3 4" key="1">
    <citation type="submission" date="2016-02" db="EMBL/GenBank/DDBJ databases">
        <title>Discovery of a natural microsporidian pathogen with a broad tissue tropism in Caenorhabditis elegans.</title>
        <authorList>
            <person name="Luallen R.J."/>
            <person name="Reinke A.W."/>
            <person name="Tong L."/>
            <person name="Botts M.R."/>
            <person name="Felix M.-A."/>
            <person name="Troemel E.R."/>
        </authorList>
    </citation>
    <scope>NUCLEOTIDE SEQUENCE [LARGE SCALE GENOMIC DNA]</scope>
    <source>
        <strain evidence="3 4">JUm2807</strain>
    </source>
</reference>
<dbReference type="VEuPathDB" id="MicrosporidiaDB:NEDG_01391"/>
<gene>
    <name evidence="3" type="ORF">NEDG_01391</name>
</gene>
<feature type="region of interest" description="Disordered" evidence="1">
    <location>
        <begin position="106"/>
        <end position="129"/>
    </location>
</feature>
<dbReference type="InterPro" id="IPR011992">
    <property type="entry name" value="EF-hand-dom_pair"/>
</dbReference>
<sequence>MLINKAKRGMPSEESLFEAFTTYDIEKKGYLNESELECFWLYSGLLGWKVTQSITFAQLKEEHALAQAHTNRILALLEHTGPTMLLQKINLNLTQPETNELMAHIAPTTPPKTEAPLAPAPPAQSTPKP</sequence>
<dbReference type="GO" id="GO:0005509">
    <property type="term" value="F:calcium ion binding"/>
    <property type="evidence" value="ECO:0007669"/>
    <property type="project" value="InterPro"/>
</dbReference>
<dbReference type="AlphaFoldDB" id="A0A177EBW7"/>
<dbReference type="GeneID" id="93647741"/>
<evidence type="ECO:0000256" key="1">
    <source>
        <dbReference type="SAM" id="MobiDB-lite"/>
    </source>
</evidence>
<dbReference type="EMBL" id="LTDL01000041">
    <property type="protein sequence ID" value="OAG29318.1"/>
    <property type="molecule type" value="Genomic_DNA"/>
</dbReference>
<dbReference type="SUPFAM" id="SSF47473">
    <property type="entry name" value="EF-hand"/>
    <property type="match status" value="1"/>
</dbReference>
<proteinExistence type="predicted"/>
<evidence type="ECO:0000259" key="2">
    <source>
        <dbReference type="PROSITE" id="PS50222"/>
    </source>
</evidence>
<dbReference type="OrthoDB" id="10549652at2759"/>
<feature type="domain" description="EF-hand" evidence="2">
    <location>
        <begin position="11"/>
        <end position="46"/>
    </location>
</feature>